<evidence type="ECO:0000313" key="4">
    <source>
        <dbReference type="EMBL" id="KAJ4831350.1"/>
    </source>
</evidence>
<evidence type="ECO:0000313" key="5">
    <source>
        <dbReference type="Proteomes" id="UP001141552"/>
    </source>
</evidence>
<protein>
    <recommendedName>
        <fullName evidence="6">Serine aminopeptidase S33 domain-containing protein</fullName>
    </recommendedName>
</protein>
<keyword evidence="5" id="KW-1185">Reference proteome</keyword>
<dbReference type="PANTHER" id="PTHR22753">
    <property type="entry name" value="TRANSMEMBRANE PROTEIN 68"/>
    <property type="match status" value="1"/>
</dbReference>
<keyword evidence="2" id="KW-0808">Transferase</keyword>
<dbReference type="SUPFAM" id="SSF53474">
    <property type="entry name" value="alpha/beta-Hydrolases"/>
    <property type="match status" value="1"/>
</dbReference>
<evidence type="ECO:0000256" key="3">
    <source>
        <dbReference type="ARBA" id="ARBA00023315"/>
    </source>
</evidence>
<evidence type="ECO:0000256" key="1">
    <source>
        <dbReference type="ARBA" id="ARBA00005420"/>
    </source>
</evidence>
<dbReference type="EMBL" id="JAKUCV010005394">
    <property type="protein sequence ID" value="KAJ4831350.1"/>
    <property type="molecule type" value="Genomic_DNA"/>
</dbReference>
<dbReference type="OrthoDB" id="44277at2759"/>
<organism evidence="4 5">
    <name type="scientific">Turnera subulata</name>
    <dbReference type="NCBI Taxonomy" id="218843"/>
    <lineage>
        <taxon>Eukaryota</taxon>
        <taxon>Viridiplantae</taxon>
        <taxon>Streptophyta</taxon>
        <taxon>Embryophyta</taxon>
        <taxon>Tracheophyta</taxon>
        <taxon>Spermatophyta</taxon>
        <taxon>Magnoliopsida</taxon>
        <taxon>eudicotyledons</taxon>
        <taxon>Gunneridae</taxon>
        <taxon>Pentapetalae</taxon>
        <taxon>rosids</taxon>
        <taxon>fabids</taxon>
        <taxon>Malpighiales</taxon>
        <taxon>Passifloraceae</taxon>
        <taxon>Turnera</taxon>
    </lineage>
</organism>
<dbReference type="GO" id="GO:0004144">
    <property type="term" value="F:diacylglycerol O-acyltransferase activity"/>
    <property type="evidence" value="ECO:0007669"/>
    <property type="project" value="UniProtKB-ARBA"/>
</dbReference>
<evidence type="ECO:0008006" key="6">
    <source>
        <dbReference type="Google" id="ProtNLM"/>
    </source>
</evidence>
<sequence length="704" mass="78160">MASVLKVPVISPCLVTKSEIKPRFRVRVQSLGGNEASALSLDSAVLNESPINREKEKLGTLIEGGNGKSRPVVEKETVKDVGVRKELELLWDDGYGTKTAKDYLDGAKEMIKPDGGPPRWFCPIECGQPIKNSPLLLFLPGVDGVGLGLTLHHKALGKVFEVRCLHIPVNDRTPFEGLVKFVEETVRLEHGLSPKEPIYLVGESFGGCLALAIAARNPKIDLVVILANPATSSSIDLQTLDPILEALPEGLYNMVPYLLGFVTGDPLKMAMVDIEYRLPPRLKMEQLSRNLVDLLSRVPGLAEIIPKGTLIWKLKLLKSAAAYANSRLHAVKAEVLLLASGNAEEALRLKGSLQNCIVRLFKDNGLSMLMEDGINLLTVIKGTGKYRRSKMHDYVSDFIQPSISEFKYSSDEVIGPLRFATGSTMYSTLDDGTIVKGLSGIPNEGPVLLIGYHMLMGLEIYSLAEEFLRQKDILVRGVAHPDVFSQKFLGPTPGFSLQDWIQVMGAVPVSGSNLFKLLKAKSHILLYPGGSRESLHNKGEAYKLFWPDQPEFVRMAARFGATIVPFGTVGEDDLQEEVLDYHDLMKIPIISDQIRETNRQATWVRDESKGEVANQDITIPVLLPKIPGRFYFLFGKPIQTKGERKMLEDRESANRLYLQIKSEVEKSIAYLLKKREEDPYRSLIDRAIYSALYTPLREVPAFDP</sequence>
<reference evidence="4" key="1">
    <citation type="submission" date="2022-02" db="EMBL/GenBank/DDBJ databases">
        <authorList>
            <person name="Henning P.M."/>
            <person name="McCubbin A.G."/>
            <person name="Shore J.S."/>
        </authorList>
    </citation>
    <scope>NUCLEOTIDE SEQUENCE</scope>
    <source>
        <strain evidence="4">F60SS</strain>
        <tissue evidence="4">Leaves</tissue>
    </source>
</reference>
<comment type="caution">
    <text evidence="4">The sequence shown here is derived from an EMBL/GenBank/DDBJ whole genome shotgun (WGS) entry which is preliminary data.</text>
</comment>
<dbReference type="CDD" id="cd07987">
    <property type="entry name" value="LPLAT_MGAT-like"/>
    <property type="match status" value="1"/>
</dbReference>
<accession>A0A9Q0FIJ9</accession>
<gene>
    <name evidence="4" type="ORF">Tsubulata_015973</name>
</gene>
<keyword evidence="3" id="KW-0012">Acyltransferase</keyword>
<dbReference type="AlphaFoldDB" id="A0A9Q0FIJ9"/>
<dbReference type="InterPro" id="IPR029058">
    <property type="entry name" value="AB_hydrolase_fold"/>
</dbReference>
<reference evidence="4" key="2">
    <citation type="journal article" date="2023" name="Plants (Basel)">
        <title>Annotation of the Turnera subulata (Passifloraceae) Draft Genome Reveals the S-Locus Evolved after the Divergence of Turneroideae from Passifloroideae in a Stepwise Manner.</title>
        <authorList>
            <person name="Henning P.M."/>
            <person name="Roalson E.H."/>
            <person name="Mir W."/>
            <person name="McCubbin A.G."/>
            <person name="Shore J.S."/>
        </authorList>
    </citation>
    <scope>NUCLEOTIDE SEQUENCE</scope>
    <source>
        <strain evidence="4">F60SS</strain>
    </source>
</reference>
<comment type="similarity">
    <text evidence="1">Belongs to the diacylglycerol acyltransferase family.</text>
</comment>
<dbReference type="PANTHER" id="PTHR22753:SF14">
    <property type="entry name" value="MONOACYLGLYCEROL_DIACYLGLYCEROL O-ACYLTRANSFERASE"/>
    <property type="match status" value="1"/>
</dbReference>
<dbReference type="InterPro" id="IPR007130">
    <property type="entry name" value="DAGAT"/>
</dbReference>
<proteinExistence type="inferred from homology"/>
<dbReference type="Pfam" id="PF03982">
    <property type="entry name" value="DAGAT"/>
    <property type="match status" value="1"/>
</dbReference>
<dbReference type="GO" id="GO:0016020">
    <property type="term" value="C:membrane"/>
    <property type="evidence" value="ECO:0007669"/>
    <property type="project" value="TreeGrafter"/>
</dbReference>
<dbReference type="Gene3D" id="3.40.50.1820">
    <property type="entry name" value="alpha/beta hydrolase"/>
    <property type="match status" value="1"/>
</dbReference>
<name>A0A9Q0FIJ9_9ROSI</name>
<evidence type="ECO:0000256" key="2">
    <source>
        <dbReference type="ARBA" id="ARBA00022679"/>
    </source>
</evidence>
<dbReference type="Proteomes" id="UP001141552">
    <property type="component" value="Unassembled WGS sequence"/>
</dbReference>
<dbReference type="GO" id="GO:0019432">
    <property type="term" value="P:triglyceride biosynthetic process"/>
    <property type="evidence" value="ECO:0007669"/>
    <property type="project" value="UniProtKB-ARBA"/>
</dbReference>